<keyword evidence="5 7" id="KW-0472">Membrane</keyword>
<evidence type="ECO:0000256" key="2">
    <source>
        <dbReference type="ARBA" id="ARBA00022475"/>
    </source>
</evidence>
<feature type="transmembrane region" description="Helical" evidence="7">
    <location>
        <begin position="1046"/>
        <end position="1069"/>
    </location>
</feature>
<dbReference type="GO" id="GO:0005886">
    <property type="term" value="C:plasma membrane"/>
    <property type="evidence" value="ECO:0007669"/>
    <property type="project" value="UniProtKB-SubCell"/>
</dbReference>
<dbReference type="Pfam" id="PF02687">
    <property type="entry name" value="FtsX"/>
    <property type="match status" value="2"/>
</dbReference>
<feature type="transmembrane region" description="Helical" evidence="7">
    <location>
        <begin position="972"/>
        <end position="998"/>
    </location>
</feature>
<keyword evidence="10" id="KW-1185">Reference proteome</keyword>
<keyword evidence="2" id="KW-1003">Cell membrane</keyword>
<accession>Q8EWW1</accession>
<dbReference type="InterPro" id="IPR050250">
    <property type="entry name" value="Macrolide_Exporter_MacB"/>
</dbReference>
<protein>
    <submittedName>
        <fullName evidence="9">Predicted permeases</fullName>
    </submittedName>
</protein>
<feature type="transmembrane region" description="Helical" evidence="7">
    <location>
        <begin position="927"/>
        <end position="952"/>
    </location>
</feature>
<dbReference type="GO" id="GO:0022857">
    <property type="term" value="F:transmembrane transporter activity"/>
    <property type="evidence" value="ECO:0007669"/>
    <property type="project" value="TreeGrafter"/>
</dbReference>
<evidence type="ECO:0000259" key="8">
    <source>
        <dbReference type="Pfam" id="PF02687"/>
    </source>
</evidence>
<keyword evidence="4 7" id="KW-1133">Transmembrane helix</keyword>
<sequence>MLQLIKQVLKSFKSSILLLIGLFFISFAIVFATFSSLYFSNNISSSYSTMESSSKGSQAILETKDDSLKNGTLEYDYDSLNSLQSISSSNGVYFSSLEDYAEIEKSFIYPVTNLYHSSFTKQGSVSNYIFAYYTDTSSNNPYFTGTGINSFDSIYKTRARGILTSYGNLVIPSESTKWRAYGLELGSSDLQYIVYDINPLTGQTNINSSTNRVNTLGYFSNGHLNSTISFSSGNLKYPTNLTANSPSETLDGSKNYQIKNGSTNTPFFISKSDWWTDQSYDLQGSSIDSVLSGFKTVDGTDDQPDIANILSSFYVDSSVSLSLDKEIDWNIASLTPWYDYMRILRDKNYLTNTVTNNSKDFVFSIHLNNDKLTTLQKETLEYVKAKYGIQKYIDLTSFVYTVNSLWIKDAALSYFDSNSTEYNEINKLSFNSLNELALTYGDYSGLSIVKTWLKNYGDDKLITIDKELKQYEKEYLSYQQMSQLSNIEYNVQKSFTLSDFKSYQTFLVSLKGGSYGDNNQTDDINQIVLSDGSSIVNSYDFLSEKYSYLKPESYVDDLQESNSTKYEDISNALLSAEIIGGASQPKLADNGYSINEQGKYLINLIRLIKDTYLSGVQSGDSSTDASKIIPLATKIINQYDGNTEGSVSGTINVNDYYHLFALATPQNYFLYVNSDATDSNSSYLFNNNTQNLVYNFVTRGGLTPLSYLSKAILSAPYGNAIVVNDQWLSSNQKSVIPVSEWNKALLMNSREFEEWKSNLSANYKVTINSLDFIIIGSGTSFENSFPVVSLESPIPNPKTEGAIYVDDIGYNSLLYTNSEVNQDIYFAIKFKNNGKVDLEYVNSRMNKYLDNAYLSSTLKNNTNLLTARISYPRVIAGYVNIFAIILIVVLMVIGIYLSSLLIKIYVEKNRIPLAVAKANGISTWQISLSLSVFGIAAAFISGILGYVVAYFAQGMFLGILNNFWFIPIGEHTFSAIGLIGAIGSLYLAFLLFCVIGVVRTFRNPINELLSSTEELKVNKLLYLIKSRKIPLFALTKFRISLSLSKLTRFILFVILCSAGISIITVGSAIPRKFETSQNSTLSNKQYSYRYNLQTPSEQSGLYKYQEYTDLGITDEERGIFNIYENPMFEWQINPYKTISTSDSQETRDLMALRDLNGNVITYENGKKKYFTNFLLPSYVSINSFTNDIELFRNVIVSKWLIDFDISVAGIYINAWDFVSNAFPTDLISRINAISNNFLVNVLEVPELKAINDSKSYIIQNSSGNWVLDSNSVLDLSNVANTSSIRFNDEFLKFIGMVYGNKQLSSLDAKITFGIVPFRDLSSNDLTETYTYLDAILNDSSVRIPSLRNDGKRRLTNIEQQIYGIKEDSKYVTLVDDENRNLNSLLSQPSEISSDGFETYPVVINQGAAYKYDLEIGESFKIDINNTYTRYTDRMMNKNPVKTIKLKIVGISSDSFQTGMYISQENANQILGLNFSQGATIVGSSNYDVNQKLTTTVLGDWSSGVLATPTSSTDNKYVVIKKSYPTDYVPFNGVFSKEENPLLVNSLLLENTSGLWGNYSSFNDAAFATLVSFVGVKHVLNLVTPYSAKGVAELSAYYGLSTTDKYSLSVAMSNNMTILSLQSWLQSNIGTPSIVAINSFEYFQTLFDTYTTIFRTLLVIETLLICLFVPLIIIIIMIVSSVMMSDFRKLVAILKTLGYSDRENLLSILMIFVPVMLISLIVGIIVIASLSTFFNFMIFNAASIYLSPAIDWVSYLYGVIAIAGIVIINFIFVSVYLKKQNLKNSIS</sequence>
<dbReference type="InParanoid" id="Q8EWW1"/>
<evidence type="ECO:0000256" key="7">
    <source>
        <dbReference type="SAM" id="Phobius"/>
    </source>
</evidence>
<evidence type="ECO:0000313" key="10">
    <source>
        <dbReference type="Proteomes" id="UP000002522"/>
    </source>
</evidence>
<organism evidence="9 10">
    <name type="scientific">Malacoplasma penetrans (strain HF-2)</name>
    <name type="common">Mycoplasma penetrans</name>
    <dbReference type="NCBI Taxonomy" id="272633"/>
    <lineage>
        <taxon>Bacteria</taxon>
        <taxon>Bacillati</taxon>
        <taxon>Mycoplasmatota</taxon>
        <taxon>Mycoplasmoidales</taxon>
        <taxon>Mycoplasmoidaceae</taxon>
        <taxon>Malacoplasma</taxon>
    </lineage>
</organism>
<feature type="transmembrane region" description="Helical" evidence="7">
    <location>
        <begin position="878"/>
        <end position="906"/>
    </location>
</feature>
<keyword evidence="3 7" id="KW-0812">Transmembrane</keyword>
<feature type="domain" description="ABC3 transporter permease C-terminal" evidence="8">
    <location>
        <begin position="1662"/>
        <end position="1780"/>
    </location>
</feature>
<evidence type="ECO:0000256" key="4">
    <source>
        <dbReference type="ARBA" id="ARBA00022989"/>
    </source>
</evidence>
<evidence type="ECO:0000256" key="3">
    <source>
        <dbReference type="ARBA" id="ARBA00022692"/>
    </source>
</evidence>
<feature type="transmembrane region" description="Helical" evidence="7">
    <location>
        <begin position="1704"/>
        <end position="1733"/>
    </location>
</feature>
<dbReference type="STRING" id="272633.gene:10731180"/>
<evidence type="ECO:0000313" key="9">
    <source>
        <dbReference type="EMBL" id="BAC43879.1"/>
    </source>
</evidence>
<dbReference type="KEGG" id="mpe:MYPE880"/>
<dbReference type="Proteomes" id="UP000002522">
    <property type="component" value="Chromosome"/>
</dbReference>
<dbReference type="InterPro" id="IPR003838">
    <property type="entry name" value="ABC3_permease_C"/>
</dbReference>
<feature type="transmembrane region" description="Helical" evidence="7">
    <location>
        <begin position="1753"/>
        <end position="1776"/>
    </location>
</feature>
<name>Q8EWW1_MALP2</name>
<dbReference type="EMBL" id="BA000026">
    <property type="protein sequence ID" value="BAC43879.1"/>
    <property type="molecule type" value="Genomic_DNA"/>
</dbReference>
<reference evidence="9 10" key="1">
    <citation type="journal article" date="2002" name="Nucleic Acids Res.">
        <title>The complete genomic sequence of Mycoplasma penetrans, an intracellular bacterial pathogen in humans.</title>
        <authorList>
            <person name="Sasaki Y."/>
            <person name="Ishikawa J."/>
            <person name="Yamashita A."/>
            <person name="Oshima K."/>
            <person name="Kenri T."/>
            <person name="Furuya K."/>
            <person name="Yoshino C."/>
            <person name="Horino A."/>
            <person name="Shiba T."/>
            <person name="Sasaki T."/>
            <person name="Hattori M."/>
        </authorList>
    </citation>
    <scope>NUCLEOTIDE SEQUENCE [LARGE SCALE GENOMIC DNA]</scope>
    <source>
        <strain evidence="9 10">HF-2</strain>
    </source>
</reference>
<proteinExistence type="inferred from homology"/>
<feature type="domain" description="ABC3 transporter permease C-terminal" evidence="8">
    <location>
        <begin position="884"/>
        <end position="1001"/>
    </location>
</feature>
<comment type="similarity">
    <text evidence="6">Belongs to the ABC-4 integral membrane protein family.</text>
</comment>
<evidence type="ECO:0000256" key="1">
    <source>
        <dbReference type="ARBA" id="ARBA00004651"/>
    </source>
</evidence>
<dbReference type="eggNOG" id="COG0577">
    <property type="taxonomic scope" value="Bacteria"/>
</dbReference>
<dbReference type="HOGENOM" id="CLU_237674_0_0_14"/>
<feature type="transmembrane region" description="Helical" evidence="7">
    <location>
        <begin position="1661"/>
        <end position="1683"/>
    </location>
</feature>
<feature type="transmembrane region" description="Helical" evidence="7">
    <location>
        <begin position="16"/>
        <end position="39"/>
    </location>
</feature>
<evidence type="ECO:0000256" key="5">
    <source>
        <dbReference type="ARBA" id="ARBA00023136"/>
    </source>
</evidence>
<evidence type="ECO:0000256" key="6">
    <source>
        <dbReference type="ARBA" id="ARBA00038076"/>
    </source>
</evidence>
<dbReference type="PANTHER" id="PTHR30572:SF4">
    <property type="entry name" value="ABC TRANSPORTER PERMEASE YTRF"/>
    <property type="match status" value="1"/>
</dbReference>
<comment type="subcellular location">
    <subcellularLocation>
        <location evidence="1">Cell membrane</location>
        <topology evidence="1">Multi-pass membrane protein</topology>
    </subcellularLocation>
</comment>
<dbReference type="PANTHER" id="PTHR30572">
    <property type="entry name" value="MEMBRANE COMPONENT OF TRANSPORTER-RELATED"/>
    <property type="match status" value="1"/>
</dbReference>
<gene>
    <name evidence="9" type="ordered locus">MYPE880</name>
</gene>